<evidence type="ECO:0000313" key="4">
    <source>
        <dbReference type="EMBL" id="WBP91693.1"/>
    </source>
</evidence>
<proteinExistence type="predicted"/>
<evidence type="ECO:0000259" key="3">
    <source>
        <dbReference type="PROSITE" id="PS51898"/>
    </source>
</evidence>
<feature type="domain" description="Tyr recombinase" evidence="3">
    <location>
        <begin position="1"/>
        <end position="103"/>
    </location>
</feature>
<feature type="region of interest" description="Disordered" evidence="2">
    <location>
        <begin position="1"/>
        <end position="27"/>
    </location>
</feature>
<dbReference type="PROSITE" id="PS51898">
    <property type="entry name" value="TYR_RECOMBINASE"/>
    <property type="match status" value="1"/>
</dbReference>
<evidence type="ECO:0000256" key="1">
    <source>
        <dbReference type="ARBA" id="ARBA00023172"/>
    </source>
</evidence>
<keyword evidence="5" id="KW-1185">Reference proteome</keyword>
<accession>A0ABY7QG15</accession>
<dbReference type="SUPFAM" id="SSF56349">
    <property type="entry name" value="DNA breaking-rejoining enzymes"/>
    <property type="match status" value="1"/>
</dbReference>
<dbReference type="InterPro" id="IPR011010">
    <property type="entry name" value="DNA_brk_join_enz"/>
</dbReference>
<keyword evidence="1" id="KW-0233">DNA recombination</keyword>
<dbReference type="Proteomes" id="UP001212821">
    <property type="component" value="Chromosome"/>
</dbReference>
<dbReference type="InterPro" id="IPR002104">
    <property type="entry name" value="Integrase_catalytic"/>
</dbReference>
<gene>
    <name evidence="4" type="ORF">O1G21_20880</name>
</gene>
<dbReference type="Pfam" id="PF00589">
    <property type="entry name" value="Phage_integrase"/>
    <property type="match status" value="1"/>
</dbReference>
<name>A0ABY7QG15_9ACTN</name>
<protein>
    <submittedName>
        <fullName evidence="4">Tyrosine-type recombinase/integrase</fullName>
    </submittedName>
</protein>
<reference evidence="5" key="1">
    <citation type="submission" date="2022-12" db="EMBL/GenBank/DDBJ databases">
        <authorList>
            <person name="Mo P."/>
        </authorList>
    </citation>
    <scope>NUCLEOTIDE SEQUENCE [LARGE SCALE GENOMIC DNA]</scope>
    <source>
        <strain evidence="5">HUAS 3-15</strain>
    </source>
</reference>
<dbReference type="EMBL" id="CP115450">
    <property type="protein sequence ID" value="WBP91693.1"/>
    <property type="molecule type" value="Genomic_DNA"/>
</dbReference>
<evidence type="ECO:0000256" key="2">
    <source>
        <dbReference type="SAM" id="MobiDB-lite"/>
    </source>
</evidence>
<organism evidence="4 5">
    <name type="scientific">Kitasatospora cathayae</name>
    <dbReference type="NCBI Taxonomy" id="3004092"/>
    <lineage>
        <taxon>Bacteria</taxon>
        <taxon>Bacillati</taxon>
        <taxon>Actinomycetota</taxon>
        <taxon>Actinomycetes</taxon>
        <taxon>Kitasatosporales</taxon>
        <taxon>Streptomycetaceae</taxon>
        <taxon>Kitasatospora</taxon>
    </lineage>
</organism>
<dbReference type="Gene3D" id="1.10.443.10">
    <property type="entry name" value="Intergrase catalytic core"/>
    <property type="match status" value="1"/>
</dbReference>
<dbReference type="InterPro" id="IPR013762">
    <property type="entry name" value="Integrase-like_cat_sf"/>
</dbReference>
<sequence>MKAAEKTAIEEGDPVFHSAAGKEPDPSHVRRAFRSAIAKAEGVNAGEWTPRELRHSFVSLLSDSGVPLEEISRLVGRSSTAVTEEVYRKQIRPVIQTGATVMDGLFAQDSEA</sequence>
<evidence type="ECO:0000313" key="5">
    <source>
        <dbReference type="Proteomes" id="UP001212821"/>
    </source>
</evidence>